<feature type="region of interest" description="Disordered" evidence="4">
    <location>
        <begin position="1"/>
        <end position="37"/>
    </location>
</feature>
<evidence type="ECO:0000313" key="5">
    <source>
        <dbReference type="EMBL" id="KNC98158.1"/>
    </source>
</evidence>
<dbReference type="GeneID" id="27689855"/>
<dbReference type="GO" id="GO:0005634">
    <property type="term" value="C:nucleus"/>
    <property type="evidence" value="ECO:0007669"/>
    <property type="project" value="UniProtKB-SubCell"/>
</dbReference>
<dbReference type="OrthoDB" id="14833at2759"/>
<evidence type="ECO:0000256" key="3">
    <source>
        <dbReference type="PROSITE-ProRule" id="PRU00489"/>
    </source>
</evidence>
<dbReference type="InterPro" id="IPR007757">
    <property type="entry name" value="MT-A70-like"/>
</dbReference>
<name>A0A0L0HBQ2_SPIPD</name>
<reference evidence="5 6" key="1">
    <citation type="submission" date="2009-08" db="EMBL/GenBank/DDBJ databases">
        <title>The Genome Sequence of Spizellomyces punctatus strain DAOM BR117.</title>
        <authorList>
            <consortium name="The Broad Institute Genome Sequencing Platform"/>
            <person name="Russ C."/>
            <person name="Cuomo C."/>
            <person name="Shea T."/>
            <person name="Young S.K."/>
            <person name="Zeng Q."/>
            <person name="Koehrsen M."/>
            <person name="Haas B."/>
            <person name="Borodovsky M."/>
            <person name="Guigo R."/>
            <person name="Alvarado L."/>
            <person name="Berlin A."/>
            <person name="Bochicchio J."/>
            <person name="Borenstein D."/>
            <person name="Chapman S."/>
            <person name="Chen Z."/>
            <person name="Engels R."/>
            <person name="Freedman E."/>
            <person name="Gellesch M."/>
            <person name="Goldberg J."/>
            <person name="Griggs A."/>
            <person name="Gujja S."/>
            <person name="Heiman D."/>
            <person name="Hepburn T."/>
            <person name="Howarth C."/>
            <person name="Jen D."/>
            <person name="Larson L."/>
            <person name="Lewis B."/>
            <person name="Mehta T."/>
            <person name="Park D."/>
            <person name="Pearson M."/>
            <person name="Roberts A."/>
            <person name="Saif S."/>
            <person name="Shenoy N."/>
            <person name="Sisk P."/>
            <person name="Stolte C."/>
            <person name="Sykes S."/>
            <person name="Thomson T."/>
            <person name="Walk T."/>
            <person name="White J."/>
            <person name="Yandava C."/>
            <person name="Burger G."/>
            <person name="Gray M.W."/>
            <person name="Holland P.W.H."/>
            <person name="King N."/>
            <person name="Lang F.B.F."/>
            <person name="Roger A.J."/>
            <person name="Ruiz-Trillo I."/>
            <person name="Lander E."/>
            <person name="Nusbaum C."/>
        </authorList>
    </citation>
    <scope>NUCLEOTIDE SEQUENCE [LARGE SCALE GENOMIC DNA]</scope>
    <source>
        <strain evidence="5 6">DAOM BR117</strain>
    </source>
</reference>
<dbReference type="Proteomes" id="UP000053201">
    <property type="component" value="Unassembled WGS sequence"/>
</dbReference>
<dbReference type="RefSeq" id="XP_016606198.1">
    <property type="nucleotide sequence ID" value="XM_016754763.1"/>
</dbReference>
<dbReference type="STRING" id="645134.A0A0L0HBQ2"/>
<proteinExistence type="inferred from homology"/>
<evidence type="ECO:0000256" key="1">
    <source>
        <dbReference type="ARBA" id="ARBA00004123"/>
    </source>
</evidence>
<protein>
    <recommendedName>
        <fullName evidence="7">MT-A70-domain-containing protein</fullName>
    </recommendedName>
</protein>
<comment type="similarity">
    <text evidence="3">Belongs to the MT-A70-like family.</text>
</comment>
<dbReference type="PROSITE" id="PS51143">
    <property type="entry name" value="MT_A70"/>
    <property type="match status" value="1"/>
</dbReference>
<dbReference type="OMA" id="FNSELYQ"/>
<dbReference type="PANTHER" id="PTHR13107:SF0">
    <property type="entry name" value="N6-ADENOSINE-METHYLTRANSFERASE NON-CATALYTIC SUBUNIT"/>
    <property type="match status" value="1"/>
</dbReference>
<organism evidence="5 6">
    <name type="scientific">Spizellomyces punctatus (strain DAOM BR117)</name>
    <dbReference type="NCBI Taxonomy" id="645134"/>
    <lineage>
        <taxon>Eukaryota</taxon>
        <taxon>Fungi</taxon>
        <taxon>Fungi incertae sedis</taxon>
        <taxon>Chytridiomycota</taxon>
        <taxon>Chytridiomycota incertae sedis</taxon>
        <taxon>Chytridiomycetes</taxon>
        <taxon>Spizellomycetales</taxon>
        <taxon>Spizellomycetaceae</taxon>
        <taxon>Spizellomyces</taxon>
    </lineage>
</organism>
<keyword evidence="2" id="KW-0539">Nucleus</keyword>
<dbReference type="eggNOG" id="KOG2097">
    <property type="taxonomic scope" value="Eukaryota"/>
</dbReference>
<sequence>MGPHMGCDLENEPELLELSANNPEKKEKTEDEPEKPAAQIIVRNDYMQNFINTSLRPQNYIREVHPLVRFTEYPKLQHLAQLKDAIVDAYATPPMYIKANLRREGLGTLLGGIRFDVILIDPPLREYCEWSPSTIINCPDPVRPYWTWEEIGALAIEDVAATPSFIFIWVGDCEGLDQGRSLLRKWGYRRCEDICWVKTNKTWPGTPLMAPPSVFQHTKEHCLMGIRGTVRRSTDGHFIHCNVDTDVIIAEEPEDLTTRKPEELYYLIEHFCMGRRRLELFGNDENIRRGWITVGLGLSTTNWDRDRYLSWLRGEGAAQGTPYVRGGLLVPTTPDIEAIRPKSPPLSVRKGPRRGII</sequence>
<evidence type="ECO:0000256" key="4">
    <source>
        <dbReference type="SAM" id="MobiDB-lite"/>
    </source>
</evidence>
<evidence type="ECO:0008006" key="7">
    <source>
        <dbReference type="Google" id="ProtNLM"/>
    </source>
</evidence>
<evidence type="ECO:0000313" key="6">
    <source>
        <dbReference type="Proteomes" id="UP000053201"/>
    </source>
</evidence>
<dbReference type="GO" id="GO:0003729">
    <property type="term" value="F:mRNA binding"/>
    <property type="evidence" value="ECO:0007669"/>
    <property type="project" value="TreeGrafter"/>
</dbReference>
<accession>A0A0L0HBQ2</accession>
<keyword evidence="6" id="KW-1185">Reference proteome</keyword>
<dbReference type="InterPro" id="IPR045123">
    <property type="entry name" value="METTL14-like"/>
</dbReference>
<comment type="subcellular location">
    <subcellularLocation>
        <location evidence="1">Nucleus</location>
    </subcellularLocation>
</comment>
<dbReference type="Pfam" id="PF05063">
    <property type="entry name" value="MT-A70"/>
    <property type="match status" value="1"/>
</dbReference>
<dbReference type="EMBL" id="KQ257461">
    <property type="protein sequence ID" value="KNC98158.1"/>
    <property type="molecule type" value="Genomic_DNA"/>
</dbReference>
<dbReference type="VEuPathDB" id="FungiDB:SPPG_06562"/>
<dbReference type="AlphaFoldDB" id="A0A0L0HBQ2"/>
<dbReference type="PROSITE" id="PS51592">
    <property type="entry name" value="SAM_MTA70L_2"/>
    <property type="match status" value="1"/>
</dbReference>
<dbReference type="InterPro" id="IPR029063">
    <property type="entry name" value="SAM-dependent_MTases_sf"/>
</dbReference>
<dbReference type="PANTHER" id="PTHR13107">
    <property type="entry name" value="N6-ADENOSINE-METHYLTRANSFERASE NON-CATALYTIC SUBUNIT"/>
    <property type="match status" value="1"/>
</dbReference>
<evidence type="ECO:0000256" key="2">
    <source>
        <dbReference type="ARBA" id="ARBA00023242"/>
    </source>
</evidence>
<dbReference type="SUPFAM" id="SSF53335">
    <property type="entry name" value="S-adenosyl-L-methionine-dependent methyltransferases"/>
    <property type="match status" value="1"/>
</dbReference>
<dbReference type="InParanoid" id="A0A0L0HBQ2"/>
<dbReference type="GO" id="GO:0036396">
    <property type="term" value="C:RNA N6-methyladenosine methyltransferase complex"/>
    <property type="evidence" value="ECO:0007669"/>
    <property type="project" value="TreeGrafter"/>
</dbReference>
<gene>
    <name evidence="5" type="ORF">SPPG_06562</name>
</gene>